<accession>A0AAV1HWD6</accession>
<sequence length="429" mass="47996">MCRAMTPSAGADALQKIPAPSWVAEEPVPPSRRDALPEPQEVCKPFSLWASLKGLIGKDIMDATLPIGQHCPLTELQFRGDELECTRLLDEAALLPRGSMDRLLVVAAFAQSGFAAGLRPYKCLNPVMGETFELVRPEQGMRCVGECVHQDYSRGCRLINAWQAEGAQWTLTGEDEPKVSFWGASLDMHLNWTDNLTFHDGETFSWRKGTSHVTGLITGNLVITHKGNLDVHAHDMDVTMRLTFREPGMFSSSKATKHEMIGHLINGKGKKVAGPTISGSFDGVLTAHMEDGSERKLWEKNWGPHGRDGRFNYSHWTASLNEIPQGQRGRLPPTDTRFRPDVRAIEEGRFVEAEKVKQSLTDRLRQGVIDAHKAGAQLQPRWFELKSPDGLTPNGMEGTQQRYRFKGEYWQARKTGNWEGVPDIYEAQH</sequence>
<organism evidence="1 2">
    <name type="scientific">Coccomyxa viridis</name>
    <dbReference type="NCBI Taxonomy" id="1274662"/>
    <lineage>
        <taxon>Eukaryota</taxon>
        <taxon>Viridiplantae</taxon>
        <taxon>Chlorophyta</taxon>
        <taxon>core chlorophytes</taxon>
        <taxon>Trebouxiophyceae</taxon>
        <taxon>Trebouxiophyceae incertae sedis</taxon>
        <taxon>Coccomyxaceae</taxon>
        <taxon>Coccomyxa</taxon>
    </lineage>
</organism>
<dbReference type="InterPro" id="IPR000648">
    <property type="entry name" value="Oxysterol-bd"/>
</dbReference>
<evidence type="ECO:0008006" key="3">
    <source>
        <dbReference type="Google" id="ProtNLM"/>
    </source>
</evidence>
<dbReference type="AlphaFoldDB" id="A0AAV1HWD6"/>
<proteinExistence type="predicted"/>
<dbReference type="GO" id="GO:0016020">
    <property type="term" value="C:membrane"/>
    <property type="evidence" value="ECO:0007669"/>
    <property type="project" value="TreeGrafter"/>
</dbReference>
<dbReference type="Gene3D" id="2.40.160.120">
    <property type="match status" value="1"/>
</dbReference>
<dbReference type="GO" id="GO:0032934">
    <property type="term" value="F:sterol binding"/>
    <property type="evidence" value="ECO:0007669"/>
    <property type="project" value="TreeGrafter"/>
</dbReference>
<keyword evidence="2" id="KW-1185">Reference proteome</keyword>
<dbReference type="EMBL" id="CAUYUE010000003">
    <property type="protein sequence ID" value="CAK0758618.1"/>
    <property type="molecule type" value="Genomic_DNA"/>
</dbReference>
<dbReference type="InterPro" id="IPR037239">
    <property type="entry name" value="OSBP_sf"/>
</dbReference>
<reference evidence="1 2" key="1">
    <citation type="submission" date="2023-10" db="EMBL/GenBank/DDBJ databases">
        <authorList>
            <person name="Maclean D."/>
            <person name="Macfadyen A."/>
        </authorList>
    </citation>
    <scope>NUCLEOTIDE SEQUENCE [LARGE SCALE GENOMIC DNA]</scope>
</reference>
<evidence type="ECO:0000313" key="1">
    <source>
        <dbReference type="EMBL" id="CAK0758618.1"/>
    </source>
</evidence>
<evidence type="ECO:0000313" key="2">
    <source>
        <dbReference type="Proteomes" id="UP001314263"/>
    </source>
</evidence>
<protein>
    <recommendedName>
        <fullName evidence="3">Oxysterol-binding protein</fullName>
    </recommendedName>
</protein>
<dbReference type="SUPFAM" id="SSF144000">
    <property type="entry name" value="Oxysterol-binding protein-like"/>
    <property type="match status" value="1"/>
</dbReference>
<dbReference type="Proteomes" id="UP001314263">
    <property type="component" value="Unassembled WGS sequence"/>
</dbReference>
<dbReference type="PANTHER" id="PTHR10972">
    <property type="entry name" value="OXYSTEROL-BINDING PROTEIN-RELATED"/>
    <property type="match status" value="1"/>
</dbReference>
<gene>
    <name evidence="1" type="ORF">CVIRNUC_002633</name>
</gene>
<dbReference type="Pfam" id="PF01237">
    <property type="entry name" value="Oxysterol_BP"/>
    <property type="match status" value="1"/>
</dbReference>
<comment type="caution">
    <text evidence="1">The sequence shown here is derived from an EMBL/GenBank/DDBJ whole genome shotgun (WGS) entry which is preliminary data.</text>
</comment>
<dbReference type="GO" id="GO:0005829">
    <property type="term" value="C:cytosol"/>
    <property type="evidence" value="ECO:0007669"/>
    <property type="project" value="TreeGrafter"/>
</dbReference>
<name>A0AAV1HWD6_9CHLO</name>